<feature type="region of interest" description="Disordered" evidence="1">
    <location>
        <begin position="28"/>
        <end position="62"/>
    </location>
</feature>
<comment type="caution">
    <text evidence="2">The sequence shown here is derived from an EMBL/GenBank/DDBJ whole genome shotgun (WGS) entry which is preliminary data.</text>
</comment>
<organism evidence="2 3">
    <name type="scientific">Cymbomonas tetramitiformis</name>
    <dbReference type="NCBI Taxonomy" id="36881"/>
    <lineage>
        <taxon>Eukaryota</taxon>
        <taxon>Viridiplantae</taxon>
        <taxon>Chlorophyta</taxon>
        <taxon>Pyramimonadophyceae</taxon>
        <taxon>Pyramimonadales</taxon>
        <taxon>Pyramimonadaceae</taxon>
        <taxon>Cymbomonas</taxon>
    </lineage>
</organism>
<dbReference type="Proteomes" id="UP001190700">
    <property type="component" value="Unassembled WGS sequence"/>
</dbReference>
<evidence type="ECO:0000256" key="1">
    <source>
        <dbReference type="SAM" id="MobiDB-lite"/>
    </source>
</evidence>
<name>A0AAE0CD03_9CHLO</name>
<dbReference type="AlphaFoldDB" id="A0AAE0CD03"/>
<keyword evidence="3" id="KW-1185">Reference proteome</keyword>
<evidence type="ECO:0000313" key="2">
    <source>
        <dbReference type="EMBL" id="KAK3252746.1"/>
    </source>
</evidence>
<protein>
    <submittedName>
        <fullName evidence="2">Uncharacterized protein</fullName>
    </submittedName>
</protein>
<sequence length="94" mass="10120">MLAKEARRTELRTRLCSEFLSCLDTTTEGVTPAVSGAPPSPIPSQAGEDGDYPYGQGEGEDLEEEAEALLEYFQSEESAQFEICAYGEIPGVAI</sequence>
<evidence type="ECO:0000313" key="3">
    <source>
        <dbReference type="Proteomes" id="UP001190700"/>
    </source>
</evidence>
<proteinExistence type="predicted"/>
<dbReference type="EMBL" id="LGRX02025236">
    <property type="protein sequence ID" value="KAK3252746.1"/>
    <property type="molecule type" value="Genomic_DNA"/>
</dbReference>
<gene>
    <name evidence="2" type="ORF">CYMTET_37974</name>
</gene>
<reference evidence="2 3" key="1">
    <citation type="journal article" date="2015" name="Genome Biol. Evol.">
        <title>Comparative Genomics of a Bacterivorous Green Alga Reveals Evolutionary Causalities and Consequences of Phago-Mixotrophic Mode of Nutrition.</title>
        <authorList>
            <person name="Burns J.A."/>
            <person name="Paasch A."/>
            <person name="Narechania A."/>
            <person name="Kim E."/>
        </authorList>
    </citation>
    <scope>NUCLEOTIDE SEQUENCE [LARGE SCALE GENOMIC DNA]</scope>
    <source>
        <strain evidence="2 3">PLY_AMNH</strain>
    </source>
</reference>
<accession>A0AAE0CD03</accession>